<dbReference type="RefSeq" id="WP_311680799.1">
    <property type="nucleotide sequence ID" value="NZ_JAVREU010000003.1"/>
</dbReference>
<keyword evidence="2" id="KW-1185">Reference proteome</keyword>
<reference evidence="2" key="1">
    <citation type="submission" date="2023-07" db="EMBL/GenBank/DDBJ databases">
        <title>30 novel species of actinomycetes from the DSMZ collection.</title>
        <authorList>
            <person name="Nouioui I."/>
        </authorList>
    </citation>
    <scope>NUCLEOTIDE SEQUENCE [LARGE SCALE GENOMIC DNA]</scope>
    <source>
        <strain evidence="2">DSM 41921</strain>
    </source>
</reference>
<evidence type="ECO:0000313" key="2">
    <source>
        <dbReference type="Proteomes" id="UP001183586"/>
    </source>
</evidence>
<comment type="caution">
    <text evidence="1">The sequence shown here is derived from an EMBL/GenBank/DDBJ whole genome shotgun (WGS) entry which is preliminary data.</text>
</comment>
<organism evidence="1 2">
    <name type="scientific">Streptomyces dubilierae</name>
    <dbReference type="NCBI Taxonomy" id="3075533"/>
    <lineage>
        <taxon>Bacteria</taxon>
        <taxon>Bacillati</taxon>
        <taxon>Actinomycetota</taxon>
        <taxon>Actinomycetes</taxon>
        <taxon>Kitasatosporales</taxon>
        <taxon>Streptomycetaceae</taxon>
        <taxon>Streptomyces</taxon>
    </lineage>
</organism>
<name>A0ABU2P6R8_9ACTN</name>
<protein>
    <submittedName>
        <fullName evidence="1">Uncharacterized protein</fullName>
    </submittedName>
</protein>
<gene>
    <name evidence="1" type="ORF">RM641_10430</name>
</gene>
<sequence length="77" mass="8438">MERTDQPGQQPSPREVHHVNGLAFRVITASSYTARMARDVRQLPMADGTVWTVGSPIGWHDVAAAWQAPVQLTAASR</sequence>
<proteinExistence type="predicted"/>
<dbReference type="EMBL" id="JAVREU010000003">
    <property type="protein sequence ID" value="MDT0387842.1"/>
    <property type="molecule type" value="Genomic_DNA"/>
</dbReference>
<accession>A0ABU2P6R8</accession>
<dbReference type="Proteomes" id="UP001183586">
    <property type="component" value="Unassembled WGS sequence"/>
</dbReference>
<evidence type="ECO:0000313" key="1">
    <source>
        <dbReference type="EMBL" id="MDT0387842.1"/>
    </source>
</evidence>